<dbReference type="NCBIfam" id="TIGR01764">
    <property type="entry name" value="excise"/>
    <property type="match status" value="1"/>
</dbReference>
<reference evidence="2" key="1">
    <citation type="submission" date="2024-05" db="EMBL/GenBank/DDBJ databases">
        <authorList>
            <person name="Angeles D.G."/>
            <person name="Arvik A.J."/>
            <person name="Ashton K.E."/>
            <person name="Baker A.G."/>
            <person name="Benitez E."/>
            <person name="Boateng E.S."/>
            <person name="Bopp L.A."/>
            <person name="Canales M.Y."/>
            <person name="Cho C.S."/>
            <person name="Denby A.C."/>
            <person name="Ferrell L.E."/>
            <person name="Gates K.A."/>
            <person name="Goitom S."/>
            <person name="Griffith A.H."/>
            <person name="Hassan A.M."/>
            <person name="James S.C."/>
            <person name="Javed S.A."/>
            <person name="Jordan A.B."/>
            <person name="Kershner D.C."/>
            <person name="Kudva A.P."/>
            <person name="Liu S."/>
            <person name="Loosemore S.B."/>
            <person name="Lyle H.E."/>
            <person name="Mahmud R."/>
            <person name="Martey A."/>
            <person name="Martin B.S."/>
            <person name="Martin C.E."/>
            <person name="Martin G.J."/>
            <person name="McClellan E."/>
            <person name="Paladino M.R."/>
            <person name="Papa A.R."/>
            <person name="Perez K."/>
            <person name="Rhodes B.E."/>
            <person name="Riddervold E.J."/>
            <person name="Roudabush H."/>
            <person name="Ruiz I.A."/>
            <person name="Russell E.L."/>
            <person name="Sams C.E."/>
            <person name="Shin S."/>
            <person name="Smith G.L."/>
            <person name="Snowman J.L."/>
            <person name="Timberlake T."/>
            <person name="Tucker Z.R."/>
            <person name="Vashistha N."/>
            <person name="Voshell S.M."/>
            <person name="Vuppala S."/>
            <person name="Wallace A.L."/>
            <person name="Ko C."/>
            <person name="Russell D.A."/>
            <person name="Jacobs-Sera D."/>
            <person name="Hatfull G.F."/>
        </authorList>
    </citation>
    <scope>NUCLEOTIDE SEQUENCE</scope>
</reference>
<dbReference type="SUPFAM" id="SSF46955">
    <property type="entry name" value="Putative DNA-binding domain"/>
    <property type="match status" value="1"/>
</dbReference>
<dbReference type="EMBL" id="PP758916">
    <property type="protein sequence ID" value="XCH44256.1"/>
    <property type="molecule type" value="Genomic_DNA"/>
</dbReference>
<sequence length="62" mass="7068">MNPRMSISETADYLGVCPATVRRYIAEGKIKAYRLGRRLIRVDRDSVDAFMKPIGNWKPGRA</sequence>
<dbReference type="Gene3D" id="1.10.1660.10">
    <property type="match status" value="1"/>
</dbReference>
<proteinExistence type="predicted"/>
<accession>A0AAU8GS27</accession>
<name>A0AAU8GS27_9CAUD</name>
<dbReference type="InterPro" id="IPR009061">
    <property type="entry name" value="DNA-bd_dom_put_sf"/>
</dbReference>
<feature type="domain" description="Helix-turn-helix" evidence="1">
    <location>
        <begin position="5"/>
        <end position="52"/>
    </location>
</feature>
<evidence type="ECO:0000313" key="2">
    <source>
        <dbReference type="EMBL" id="XCH44256.1"/>
    </source>
</evidence>
<protein>
    <submittedName>
        <fullName evidence="2">Helix-turn-helix DNA binding protein</fullName>
    </submittedName>
</protein>
<gene>
    <name evidence="2" type="primary">36</name>
    <name evidence="2" type="ORF">SEA_BABYBACK_36</name>
</gene>
<dbReference type="InterPro" id="IPR010093">
    <property type="entry name" value="SinI_DNA-bd"/>
</dbReference>
<organism evidence="2">
    <name type="scientific">Mycobacterium phage BabyBack</name>
    <dbReference type="NCBI Taxonomy" id="3158877"/>
    <lineage>
        <taxon>Viruses</taxon>
        <taxon>Duplodnaviria</taxon>
        <taxon>Heunggongvirae</taxon>
        <taxon>Uroviricota</taxon>
        <taxon>Caudoviricetes</taxon>
    </lineage>
</organism>
<dbReference type="Pfam" id="PF12728">
    <property type="entry name" value="HTH_17"/>
    <property type="match status" value="1"/>
</dbReference>
<evidence type="ECO:0000259" key="1">
    <source>
        <dbReference type="Pfam" id="PF12728"/>
    </source>
</evidence>
<dbReference type="GO" id="GO:0003677">
    <property type="term" value="F:DNA binding"/>
    <property type="evidence" value="ECO:0007669"/>
    <property type="project" value="InterPro"/>
</dbReference>
<dbReference type="InterPro" id="IPR041657">
    <property type="entry name" value="HTH_17"/>
</dbReference>